<dbReference type="EMBL" id="JAYFUL010000038">
    <property type="protein sequence ID" value="MEA5259822.1"/>
    <property type="molecule type" value="Genomic_DNA"/>
</dbReference>
<comment type="caution">
    <text evidence="2">The sequence shown here is derived from an EMBL/GenBank/DDBJ whole genome shotgun (WGS) entry which is preliminary data.</text>
</comment>
<evidence type="ECO:0000259" key="1">
    <source>
        <dbReference type="Pfam" id="PF13532"/>
    </source>
</evidence>
<dbReference type="PANTHER" id="PTHR31212:SF4">
    <property type="entry name" value="ALPHA-KETOGLUTARATE-DEPENDENT DIOXYGENASE ALKB HOMOLOG 3"/>
    <property type="match status" value="1"/>
</dbReference>
<keyword evidence="2" id="KW-0223">Dioxygenase</keyword>
<dbReference type="Gene3D" id="2.60.120.590">
    <property type="entry name" value="Alpha-ketoglutarate-dependent dioxygenase AlkB-like"/>
    <property type="match status" value="1"/>
</dbReference>
<feature type="domain" description="Alpha-ketoglutarate-dependent dioxygenase AlkB-like" evidence="1">
    <location>
        <begin position="52"/>
        <end position="201"/>
    </location>
</feature>
<dbReference type="Pfam" id="PF13532">
    <property type="entry name" value="2OG-FeII_Oxy_2"/>
    <property type="match status" value="1"/>
</dbReference>
<reference evidence="2 3" key="1">
    <citation type="submission" date="2023-12" db="EMBL/GenBank/DDBJ databases">
        <title>Novel species of the genus Arcicella isolated from rivers.</title>
        <authorList>
            <person name="Lu H."/>
        </authorList>
    </citation>
    <scope>NUCLEOTIDE SEQUENCE [LARGE SCALE GENOMIC DNA]</scope>
    <source>
        <strain evidence="2 3">LMG 21963</strain>
    </source>
</reference>
<dbReference type="Proteomes" id="UP001304671">
    <property type="component" value="Unassembled WGS sequence"/>
</dbReference>
<keyword evidence="3" id="KW-1185">Reference proteome</keyword>
<organism evidence="2 3">
    <name type="scientific">Arcicella aquatica</name>
    <dbReference type="NCBI Taxonomy" id="217141"/>
    <lineage>
        <taxon>Bacteria</taxon>
        <taxon>Pseudomonadati</taxon>
        <taxon>Bacteroidota</taxon>
        <taxon>Cytophagia</taxon>
        <taxon>Cytophagales</taxon>
        <taxon>Flectobacillaceae</taxon>
        <taxon>Arcicella</taxon>
    </lineage>
</organism>
<gene>
    <name evidence="2" type="ORF">VB264_18640</name>
</gene>
<dbReference type="InterPro" id="IPR027450">
    <property type="entry name" value="AlkB-like"/>
</dbReference>
<keyword evidence="2" id="KW-0560">Oxidoreductase</keyword>
<sequence length="268" mass="31211">MNSLGFYKITLPLERDLFNELFNSIDFEDIAKGRIGNHLVNIGDDGIPIVRTTTKYNIPAHNFSAIHHMLIEEINSTIQTNYIDNHFPAMHFNNALIEIYDRDYTKMGYHSDQCLDLDPRSYIGLFSCYERPDELSEQFLRKLKIKDKTTQEEFEIPLTHNSVILFSLQTNAKFLHKIVLESSTNQKILEPDNKWLGITFRKSKTFIHFKDGLPYFSNGELLALADDNQQTAFYKIRGQENNDMDFNYPTIAYTLSVGDTIIPKDFYR</sequence>
<dbReference type="InterPro" id="IPR032854">
    <property type="entry name" value="ALKBH3"/>
</dbReference>
<protein>
    <submittedName>
        <fullName evidence="2">Alpha-ketoglutarate-dependent dioxygenase AlkB</fullName>
    </submittedName>
</protein>
<proteinExistence type="predicted"/>
<dbReference type="InterPro" id="IPR037151">
    <property type="entry name" value="AlkB-like_sf"/>
</dbReference>
<evidence type="ECO:0000313" key="3">
    <source>
        <dbReference type="Proteomes" id="UP001304671"/>
    </source>
</evidence>
<dbReference type="RefSeq" id="WP_323251774.1">
    <property type="nucleotide sequence ID" value="NZ_JAYFUL010000038.1"/>
</dbReference>
<dbReference type="SUPFAM" id="SSF51197">
    <property type="entry name" value="Clavaminate synthase-like"/>
    <property type="match status" value="1"/>
</dbReference>
<dbReference type="GO" id="GO:0051213">
    <property type="term" value="F:dioxygenase activity"/>
    <property type="evidence" value="ECO:0007669"/>
    <property type="project" value="UniProtKB-KW"/>
</dbReference>
<name>A0ABU5QRV7_9BACT</name>
<evidence type="ECO:0000313" key="2">
    <source>
        <dbReference type="EMBL" id="MEA5259822.1"/>
    </source>
</evidence>
<dbReference type="PANTHER" id="PTHR31212">
    <property type="entry name" value="ALPHA-KETOGLUTARATE-DEPENDENT DIOXYGENASE ALKB HOMOLOG 3"/>
    <property type="match status" value="1"/>
</dbReference>
<accession>A0ABU5QRV7</accession>